<reference evidence="2" key="1">
    <citation type="journal article" date="2023" name="G3 (Bethesda)">
        <title>Whole genome assemblies of Zophobas morio and Tenebrio molitor.</title>
        <authorList>
            <person name="Kaur S."/>
            <person name="Stinson S.A."/>
            <person name="diCenzo G.C."/>
        </authorList>
    </citation>
    <scope>NUCLEOTIDE SEQUENCE</scope>
    <source>
        <strain evidence="2">QUZm001</strain>
    </source>
</reference>
<comment type="caution">
    <text evidence="2">The sequence shown here is derived from an EMBL/GenBank/DDBJ whole genome shotgun (WGS) entry which is preliminary data.</text>
</comment>
<protein>
    <submittedName>
        <fullName evidence="2">Uncharacterized protein</fullName>
    </submittedName>
</protein>
<feature type="signal peptide" evidence="1">
    <location>
        <begin position="1"/>
        <end position="19"/>
    </location>
</feature>
<keyword evidence="3" id="KW-1185">Reference proteome</keyword>
<feature type="chain" id="PRO_5041410350" evidence="1">
    <location>
        <begin position="20"/>
        <end position="160"/>
    </location>
</feature>
<proteinExistence type="predicted"/>
<keyword evidence="1" id="KW-0732">Signal</keyword>
<evidence type="ECO:0000313" key="3">
    <source>
        <dbReference type="Proteomes" id="UP001168821"/>
    </source>
</evidence>
<evidence type="ECO:0000256" key="1">
    <source>
        <dbReference type="SAM" id="SignalP"/>
    </source>
</evidence>
<sequence length="160" mass="18636">MPSSIVSFFLIFFLPLVVCRDAVQYFVAHRKIKYVVTEEIQNIENASTRWIEYKYVFDNTEAVFNISNTSLKIGVFVNEWMKSDRVECQISKNERNQTIVKGYQIDVVENLQQLQGISTEFIFIHNLTKSMDEIDLVICPPRSEFLPPGLIELHPTIRSK</sequence>
<gene>
    <name evidence="2" type="ORF">Zmor_007145</name>
</gene>
<accession>A0AA38IT97</accession>
<dbReference type="Proteomes" id="UP001168821">
    <property type="component" value="Unassembled WGS sequence"/>
</dbReference>
<organism evidence="2 3">
    <name type="scientific">Zophobas morio</name>
    <dbReference type="NCBI Taxonomy" id="2755281"/>
    <lineage>
        <taxon>Eukaryota</taxon>
        <taxon>Metazoa</taxon>
        <taxon>Ecdysozoa</taxon>
        <taxon>Arthropoda</taxon>
        <taxon>Hexapoda</taxon>
        <taxon>Insecta</taxon>
        <taxon>Pterygota</taxon>
        <taxon>Neoptera</taxon>
        <taxon>Endopterygota</taxon>
        <taxon>Coleoptera</taxon>
        <taxon>Polyphaga</taxon>
        <taxon>Cucujiformia</taxon>
        <taxon>Tenebrionidae</taxon>
        <taxon>Zophobas</taxon>
    </lineage>
</organism>
<dbReference type="EMBL" id="JALNTZ010000002">
    <property type="protein sequence ID" value="KAJ3662820.1"/>
    <property type="molecule type" value="Genomic_DNA"/>
</dbReference>
<evidence type="ECO:0000313" key="2">
    <source>
        <dbReference type="EMBL" id="KAJ3662820.1"/>
    </source>
</evidence>
<dbReference type="AlphaFoldDB" id="A0AA38IT97"/>
<name>A0AA38IT97_9CUCU</name>